<sequence length="626" mass="70461">MPKRRAGFRKGWYARQRNSLTHQMQRMTLSEPTSELPTQRQIEALMRYAWNEAHVQPPVTPTNILIMLLLLLQRIQNGAAAAFWAYIPDPPMIQSLGWDKETVPVYVNDTSLLGGKSDIHISPQQANISFYGLTTQYPMCFSYQSQHPHCIQVSADISYPRVTISGIDEKTGKRSYRDGTGPLDIPFCDKNLSIGIGIDTPWTLCRARIASVYNINNANTTLLWDWAPGGTPDFPEYRGQHPPILSVNTAPIFQTELWKLLAAFGHGNSLYLQPNISGSKYGDVGVTGFLYPRACVPYPFMLIQGHMEITLSLNIYHLNCSNCILTNCIRGVAKGEQVIIVKQPAFVMLPVEITEEWYDETALELLQRINTALSRPKRGLSLIILGIVSLITLIATAVTASVSLAQSIQAAHTVDSLSYNVTKVMGTQEDIDKKIEDRLSALYDVVRVLGEQVQSINFRMKIQCHANYKWICVTKKPYNTSDFPWDKVKKHLQGIWFNTNVSLDLLQLHNEILDIENSPKATLNIADTVDNFLQNLFSNFPSLHSLWRSIIAMGAVLTVVLIIICLAPCLIRSIVKEFLHMRVLIHKNMLQHQHLMELLKNKERGAAGDDPGRVKSWELPGRYAGP</sequence>
<keyword evidence="3" id="KW-0472">Membrane</keyword>
<dbReference type="Proteomes" id="UP001214576">
    <property type="component" value="Unassembled WGS sequence"/>
</dbReference>
<dbReference type="EMBL" id="JAKZEL010000019">
    <property type="protein sequence ID" value="KAI4534917.1"/>
    <property type="molecule type" value="Genomic_DNA"/>
</dbReference>
<evidence type="ECO:0000256" key="2">
    <source>
        <dbReference type="SAM" id="MobiDB-lite"/>
    </source>
</evidence>
<evidence type="ECO:0000256" key="3">
    <source>
        <dbReference type="SAM" id="Phobius"/>
    </source>
</evidence>
<proteinExistence type="predicted"/>
<evidence type="ECO:0000259" key="4">
    <source>
        <dbReference type="Pfam" id="PF00517"/>
    </source>
</evidence>
<reference evidence="5" key="1">
    <citation type="submission" date="2022-03" db="EMBL/GenBank/DDBJ databases">
        <title>Genomic analyses of argali, domestic sheep and their hybrids provide insights into chromosomal evolution, heterosis and genetic basis of agronomic traits.</title>
        <authorList>
            <person name="Li M."/>
        </authorList>
    </citation>
    <scope>NUCLEOTIDE SEQUENCE</scope>
    <source>
        <strain evidence="5">CAU-MHL-2022a</strain>
        <tissue evidence="5">Skin</tissue>
    </source>
</reference>
<feature type="region of interest" description="Disordered" evidence="2">
    <location>
        <begin position="606"/>
        <end position="626"/>
    </location>
</feature>
<comment type="caution">
    <text evidence="5">The sequence shown here is derived from an EMBL/GenBank/DDBJ whole genome shotgun (WGS) entry which is preliminary data.</text>
</comment>
<evidence type="ECO:0000313" key="5">
    <source>
        <dbReference type="EMBL" id="KAI4534917.1"/>
    </source>
</evidence>
<dbReference type="PANTHER" id="PTHR34313">
    <property type="entry name" value="ENDOGENOUS RETROVIRUS GROUP K MEMBER 113 ENV POLYPROTEIN-RELATED"/>
    <property type="match status" value="1"/>
</dbReference>
<feature type="transmembrane region" description="Helical" evidence="3">
    <location>
        <begin position="382"/>
        <end position="405"/>
    </location>
</feature>
<gene>
    <name evidence="5" type="ORF">MG293_015777</name>
</gene>
<dbReference type="GO" id="GO:0005198">
    <property type="term" value="F:structural molecule activity"/>
    <property type="evidence" value="ECO:0007669"/>
    <property type="project" value="InterPro"/>
</dbReference>
<organism evidence="5 6">
    <name type="scientific">Ovis ammon polii</name>
    <dbReference type="NCBI Taxonomy" id="230172"/>
    <lineage>
        <taxon>Eukaryota</taxon>
        <taxon>Metazoa</taxon>
        <taxon>Chordata</taxon>
        <taxon>Craniata</taxon>
        <taxon>Vertebrata</taxon>
        <taxon>Euteleostomi</taxon>
        <taxon>Mammalia</taxon>
        <taxon>Eutheria</taxon>
        <taxon>Laurasiatheria</taxon>
        <taxon>Artiodactyla</taxon>
        <taxon>Ruminantia</taxon>
        <taxon>Pecora</taxon>
        <taxon>Bovidae</taxon>
        <taxon>Caprinae</taxon>
        <taxon>Ovis</taxon>
    </lineage>
</organism>
<evidence type="ECO:0000313" key="6">
    <source>
        <dbReference type="Proteomes" id="UP001214576"/>
    </source>
</evidence>
<name>A0AAD4TV95_OVIAM</name>
<dbReference type="PANTHER" id="PTHR34313:SF2">
    <property type="entry name" value="ENDOGENOUS RETROVIRUS GROUP K MEMBER 21 ENV POLYPROTEIN-LIKE"/>
    <property type="match status" value="1"/>
</dbReference>
<dbReference type="CDD" id="cd09909">
    <property type="entry name" value="HIV-1-like_HR1-HR2"/>
    <property type="match status" value="1"/>
</dbReference>
<dbReference type="InterPro" id="IPR051255">
    <property type="entry name" value="Retroviral_env_glycoprotein"/>
</dbReference>
<dbReference type="AlphaFoldDB" id="A0AAD4TV95"/>
<dbReference type="InterPro" id="IPR000328">
    <property type="entry name" value="GP41-like"/>
</dbReference>
<keyword evidence="3" id="KW-0812">Transmembrane</keyword>
<protein>
    <recommendedName>
        <fullName evidence="4">Retroviral envelope protein GP41-like domain-containing protein</fullName>
    </recommendedName>
</protein>
<feature type="domain" description="Retroviral envelope protein GP41-like" evidence="4">
    <location>
        <begin position="399"/>
        <end position="593"/>
    </location>
</feature>
<evidence type="ECO:0000256" key="1">
    <source>
        <dbReference type="ARBA" id="ARBA00004328"/>
    </source>
</evidence>
<comment type="subcellular location">
    <subcellularLocation>
        <location evidence="1">Virion</location>
    </subcellularLocation>
</comment>
<dbReference type="Pfam" id="PF00517">
    <property type="entry name" value="GP41"/>
    <property type="match status" value="1"/>
</dbReference>
<accession>A0AAD4TV95</accession>
<keyword evidence="6" id="KW-1185">Reference proteome</keyword>
<keyword evidence="3" id="KW-1133">Transmembrane helix</keyword>
<feature type="transmembrane region" description="Helical" evidence="3">
    <location>
        <begin position="546"/>
        <end position="571"/>
    </location>
</feature>
<feature type="compositionally biased region" description="Basic and acidic residues" evidence="2">
    <location>
        <begin position="606"/>
        <end position="616"/>
    </location>
</feature>